<keyword evidence="1" id="KW-0472">Membrane</keyword>
<sequence length="450" mass="50103">MQGSRKNILIRYSALEVGLGKHRERETACKTDFEYYCTISQSSSQTIGPTSATKTSNREWQDTAISGSNISVGLSKKGVALLISIVLGGILVLIGIFTIHRFILRRLHKHTGGSATVRSQPAGSLPLQSDFGIRNPDLGLNLVKKNLVSSLGYFPVVQVCLSMDFQLNENGRSKYGEGRHRQPIVSTKFTAQMKAHGICANPATDPKNHLFKQSLGTALQEKKPPNNRNQGSDESYISYMILLFLVFSSTSPVNRITAVTNELERPVGTLLATMPRVHRPRLNLAFASITSVSGLLAQAQRTQVSQGNKGNDKITLPLKKTRLPLVNLVDTSQIMTKIQLLKRRSWPKLKRLSQAVHRNSRRILLLRAHLSALQPQLEERTSARSASMKTALCKQEQTQAQLAPGRMYLLGYFLIQHFLKRYNEGRVGNDLVDMPDLAALLIDQFHCLRE</sequence>
<keyword evidence="1" id="KW-1133">Transmembrane helix</keyword>
<accession>A0A0G4PYB0</accession>
<keyword evidence="1" id="KW-0812">Transmembrane</keyword>
<feature type="transmembrane region" description="Helical" evidence="1">
    <location>
        <begin position="79"/>
        <end position="99"/>
    </location>
</feature>
<evidence type="ECO:0000256" key="1">
    <source>
        <dbReference type="SAM" id="Phobius"/>
    </source>
</evidence>
<dbReference type="EMBL" id="HG793264">
    <property type="protein sequence ID" value="CRL31358.1"/>
    <property type="molecule type" value="Genomic_DNA"/>
</dbReference>
<keyword evidence="3" id="KW-1185">Reference proteome</keyword>
<protein>
    <submittedName>
        <fullName evidence="2">Str. FM013</fullName>
    </submittedName>
</protein>
<dbReference type="AlphaFoldDB" id="A0A0G4PYB0"/>
<evidence type="ECO:0000313" key="3">
    <source>
        <dbReference type="Proteomes" id="UP000053732"/>
    </source>
</evidence>
<evidence type="ECO:0000313" key="2">
    <source>
        <dbReference type="EMBL" id="CRL31358.1"/>
    </source>
</evidence>
<organism evidence="2 3">
    <name type="scientific">Penicillium camemberti (strain FM 013)</name>
    <dbReference type="NCBI Taxonomy" id="1429867"/>
    <lineage>
        <taxon>Eukaryota</taxon>
        <taxon>Fungi</taxon>
        <taxon>Dikarya</taxon>
        <taxon>Ascomycota</taxon>
        <taxon>Pezizomycotina</taxon>
        <taxon>Eurotiomycetes</taxon>
        <taxon>Eurotiomycetidae</taxon>
        <taxon>Eurotiales</taxon>
        <taxon>Aspergillaceae</taxon>
        <taxon>Penicillium</taxon>
    </lineage>
</organism>
<reference evidence="2 3" key="1">
    <citation type="journal article" date="2014" name="Nat. Commun.">
        <title>Multiple recent horizontal transfers of a large genomic region in cheese making fungi.</title>
        <authorList>
            <person name="Cheeseman K."/>
            <person name="Ropars J."/>
            <person name="Renault P."/>
            <person name="Dupont J."/>
            <person name="Gouzy J."/>
            <person name="Branca A."/>
            <person name="Abraham A.L."/>
            <person name="Ceppi M."/>
            <person name="Conseiller E."/>
            <person name="Debuchy R."/>
            <person name="Malagnac F."/>
            <person name="Goarin A."/>
            <person name="Silar P."/>
            <person name="Lacoste S."/>
            <person name="Sallet E."/>
            <person name="Bensimon A."/>
            <person name="Giraud T."/>
            <person name="Brygoo Y."/>
        </authorList>
    </citation>
    <scope>NUCLEOTIDE SEQUENCE [LARGE SCALE GENOMIC DNA]</scope>
    <source>
        <strain evidence="3">FM 013</strain>
    </source>
</reference>
<dbReference type="Proteomes" id="UP000053732">
    <property type="component" value="Unassembled WGS sequence"/>
</dbReference>
<proteinExistence type="predicted"/>
<gene>
    <name evidence="2" type="ORF">PCAMFM013_S133g000001</name>
</gene>
<name>A0A0G4PYB0_PENC3</name>